<dbReference type="Ensembl" id="ENSCINT00000015089.3">
    <property type="protein sequence ID" value="ENSCINP00000015089.3"/>
    <property type="gene ID" value="ENSCING00000007346.3"/>
</dbReference>
<keyword evidence="2" id="KW-1185">Reference proteome</keyword>
<reference evidence="2" key="1">
    <citation type="journal article" date="2002" name="Science">
        <title>The draft genome of Ciona intestinalis: insights into chordate and vertebrate origins.</title>
        <authorList>
            <person name="Dehal P."/>
            <person name="Satou Y."/>
            <person name="Campbell R.K."/>
            <person name="Chapman J."/>
            <person name="Degnan B."/>
            <person name="De Tomaso A."/>
            <person name="Davidson B."/>
            <person name="Di Gregorio A."/>
            <person name="Gelpke M."/>
            <person name="Goodstein D.M."/>
            <person name="Harafuji N."/>
            <person name="Hastings K.E."/>
            <person name="Ho I."/>
            <person name="Hotta K."/>
            <person name="Huang W."/>
            <person name="Kawashima T."/>
            <person name="Lemaire P."/>
            <person name="Martinez D."/>
            <person name="Meinertzhagen I.A."/>
            <person name="Necula S."/>
            <person name="Nonaka M."/>
            <person name="Putnam N."/>
            <person name="Rash S."/>
            <person name="Saiga H."/>
            <person name="Satake M."/>
            <person name="Terry A."/>
            <person name="Yamada L."/>
            <person name="Wang H.G."/>
            <person name="Awazu S."/>
            <person name="Azumi K."/>
            <person name="Boore J."/>
            <person name="Branno M."/>
            <person name="Chin-Bow S."/>
            <person name="DeSantis R."/>
            <person name="Doyle S."/>
            <person name="Francino P."/>
            <person name="Keys D.N."/>
            <person name="Haga S."/>
            <person name="Hayashi H."/>
            <person name="Hino K."/>
            <person name="Imai K.S."/>
            <person name="Inaba K."/>
            <person name="Kano S."/>
            <person name="Kobayashi K."/>
            <person name="Kobayashi M."/>
            <person name="Lee B.I."/>
            <person name="Makabe K.W."/>
            <person name="Manohar C."/>
            <person name="Matassi G."/>
            <person name="Medina M."/>
            <person name="Mochizuki Y."/>
            <person name="Mount S."/>
            <person name="Morishita T."/>
            <person name="Miura S."/>
            <person name="Nakayama A."/>
            <person name="Nishizaka S."/>
            <person name="Nomoto H."/>
            <person name="Ohta F."/>
            <person name="Oishi K."/>
            <person name="Rigoutsos I."/>
            <person name="Sano M."/>
            <person name="Sasaki A."/>
            <person name="Sasakura Y."/>
            <person name="Shoguchi E."/>
            <person name="Shin-i T."/>
            <person name="Spagnuolo A."/>
            <person name="Stainier D."/>
            <person name="Suzuki M.M."/>
            <person name="Tassy O."/>
            <person name="Takatori N."/>
            <person name="Tokuoka M."/>
            <person name="Yagi K."/>
            <person name="Yoshizaki F."/>
            <person name="Wada S."/>
            <person name="Zhang C."/>
            <person name="Hyatt P.D."/>
            <person name="Larimer F."/>
            <person name="Detter C."/>
            <person name="Doggett N."/>
            <person name="Glavina T."/>
            <person name="Hawkins T."/>
            <person name="Richardson P."/>
            <person name="Lucas S."/>
            <person name="Kohara Y."/>
            <person name="Levine M."/>
            <person name="Satoh N."/>
            <person name="Rokhsar D.S."/>
        </authorList>
    </citation>
    <scope>NUCLEOTIDE SEQUENCE [LARGE SCALE GENOMIC DNA]</scope>
</reference>
<dbReference type="HOGENOM" id="CLU_865875_0_0_1"/>
<dbReference type="Proteomes" id="UP000008144">
    <property type="component" value="Chromosome 8"/>
</dbReference>
<organism evidence="1 2">
    <name type="scientific">Ciona intestinalis</name>
    <name type="common">Transparent sea squirt</name>
    <name type="synonym">Ascidia intestinalis</name>
    <dbReference type="NCBI Taxonomy" id="7719"/>
    <lineage>
        <taxon>Eukaryota</taxon>
        <taxon>Metazoa</taxon>
        <taxon>Chordata</taxon>
        <taxon>Tunicata</taxon>
        <taxon>Ascidiacea</taxon>
        <taxon>Phlebobranchia</taxon>
        <taxon>Cionidae</taxon>
        <taxon>Ciona</taxon>
    </lineage>
</organism>
<sequence length="321" mass="35969">MSSCEVHLPGSETPMVQNLGTNTWVNGVRGRYVLDISSPLKCSSKFISPCGNLTEDRGTSEGYFQYTEDGTGRFFRRFTCNVGFYLSPDTNTRDVDCVYDPDYYTYEWEELPNGCLDLNATRRLQTSLEVSRFNNTDLLSWYDDPTTLQTLLQDYLPESINHLVEVAGIRGVVNNVDSISNLTRDGNTASVNVNFTTYVPTYNNKRLNGDKLGQEIENALRNDGQVDLVSYNPSANTTEIVNECLQSCLCWMNYDPVRCKAGKIKPDILPDACCGCPGQAYTSSLKACCNNRQIYDPTKSVCCGRHVRQGSSCPPSRKFRK</sequence>
<proteinExistence type="predicted"/>
<evidence type="ECO:0000313" key="1">
    <source>
        <dbReference type="Ensembl" id="ENSCINP00000015089.3"/>
    </source>
</evidence>
<dbReference type="AlphaFoldDB" id="F6XYB3"/>
<protein>
    <submittedName>
        <fullName evidence="1">Uncharacterized protein</fullName>
    </submittedName>
</protein>
<reference evidence="1" key="3">
    <citation type="submission" date="2025-08" db="UniProtKB">
        <authorList>
            <consortium name="Ensembl"/>
        </authorList>
    </citation>
    <scope>IDENTIFICATION</scope>
</reference>
<evidence type="ECO:0000313" key="2">
    <source>
        <dbReference type="Proteomes" id="UP000008144"/>
    </source>
</evidence>
<reference evidence="1" key="4">
    <citation type="submission" date="2025-09" db="UniProtKB">
        <authorList>
            <consortium name="Ensembl"/>
        </authorList>
    </citation>
    <scope>IDENTIFICATION</scope>
</reference>
<dbReference type="EMBL" id="EAAA01002687">
    <property type="status" value="NOT_ANNOTATED_CDS"/>
    <property type="molecule type" value="Genomic_DNA"/>
</dbReference>
<dbReference type="InParanoid" id="F6XYB3"/>
<name>F6XYB3_CIOIN</name>
<accession>F6XYB3</accession>
<reference evidence="1" key="2">
    <citation type="journal article" date="2008" name="Genome Biol.">
        <title>Improved genome assembly and evidence-based global gene model set for the chordate Ciona intestinalis: new insight into intron and operon populations.</title>
        <authorList>
            <person name="Satou Y."/>
            <person name="Mineta K."/>
            <person name="Ogasawara M."/>
            <person name="Sasakura Y."/>
            <person name="Shoguchi E."/>
            <person name="Ueno K."/>
            <person name="Yamada L."/>
            <person name="Matsumoto J."/>
            <person name="Wasserscheid J."/>
            <person name="Dewar K."/>
            <person name="Wiley G.B."/>
            <person name="Macmil S.L."/>
            <person name="Roe B.A."/>
            <person name="Zeller R.W."/>
            <person name="Hastings K.E."/>
            <person name="Lemaire P."/>
            <person name="Lindquist E."/>
            <person name="Endo T."/>
            <person name="Hotta K."/>
            <person name="Inaba K."/>
        </authorList>
    </citation>
    <scope>NUCLEOTIDE SEQUENCE [LARGE SCALE GENOMIC DNA]</scope>
    <source>
        <strain evidence="1">wild type</strain>
    </source>
</reference>